<sequence length="59" mass="6852">MCLACILLTLDRAPNGTREPKNVCLCPYQRPPQPHHHSHHRTHPPPGLRIWEKRGKNEL</sequence>
<reference evidence="1" key="1">
    <citation type="submission" date="2022-02" db="EMBL/GenBank/DDBJ databases">
        <title>Plant Genome Project.</title>
        <authorList>
            <person name="Zhang R.-G."/>
        </authorList>
    </citation>
    <scope>NUCLEOTIDE SEQUENCE</scope>
    <source>
        <strain evidence="1">AT1</strain>
    </source>
</reference>
<evidence type="ECO:0000313" key="1">
    <source>
        <dbReference type="EMBL" id="KAI8553835.1"/>
    </source>
</evidence>
<keyword evidence="2" id="KW-1185">Reference proteome</keyword>
<dbReference type="Proteomes" id="UP001062846">
    <property type="component" value="Chromosome 5"/>
</dbReference>
<accession>A0ACC0NKP9</accession>
<name>A0ACC0NKP9_RHOML</name>
<organism evidence="1 2">
    <name type="scientific">Rhododendron molle</name>
    <name type="common">Chinese azalea</name>
    <name type="synonym">Azalea mollis</name>
    <dbReference type="NCBI Taxonomy" id="49168"/>
    <lineage>
        <taxon>Eukaryota</taxon>
        <taxon>Viridiplantae</taxon>
        <taxon>Streptophyta</taxon>
        <taxon>Embryophyta</taxon>
        <taxon>Tracheophyta</taxon>
        <taxon>Spermatophyta</taxon>
        <taxon>Magnoliopsida</taxon>
        <taxon>eudicotyledons</taxon>
        <taxon>Gunneridae</taxon>
        <taxon>Pentapetalae</taxon>
        <taxon>asterids</taxon>
        <taxon>Ericales</taxon>
        <taxon>Ericaceae</taxon>
        <taxon>Ericoideae</taxon>
        <taxon>Rhodoreae</taxon>
        <taxon>Rhododendron</taxon>
    </lineage>
</organism>
<evidence type="ECO:0000313" key="2">
    <source>
        <dbReference type="Proteomes" id="UP001062846"/>
    </source>
</evidence>
<gene>
    <name evidence="1" type="ORF">RHMOL_Rhmol05G0047200</name>
</gene>
<proteinExistence type="predicted"/>
<protein>
    <submittedName>
        <fullName evidence="1">Uncharacterized protein</fullName>
    </submittedName>
</protein>
<comment type="caution">
    <text evidence="1">The sequence shown here is derived from an EMBL/GenBank/DDBJ whole genome shotgun (WGS) entry which is preliminary data.</text>
</comment>
<dbReference type="EMBL" id="CM046392">
    <property type="protein sequence ID" value="KAI8553835.1"/>
    <property type="molecule type" value="Genomic_DNA"/>
</dbReference>